<dbReference type="PANTHER" id="PTHR43179:SF7">
    <property type="entry name" value="RHAMNOSYLTRANSFERASE WBBL"/>
    <property type="match status" value="1"/>
</dbReference>
<keyword evidence="4" id="KW-1185">Reference proteome</keyword>
<accession>A0A2A2HAC0</accession>
<dbReference type="PANTHER" id="PTHR43179">
    <property type="entry name" value="RHAMNOSYLTRANSFERASE WBBL"/>
    <property type="match status" value="1"/>
</dbReference>
<evidence type="ECO:0000259" key="1">
    <source>
        <dbReference type="Pfam" id="PF00535"/>
    </source>
</evidence>
<evidence type="ECO:0000259" key="2">
    <source>
        <dbReference type="Pfam" id="PF13524"/>
    </source>
</evidence>
<dbReference type="SUPFAM" id="SSF53756">
    <property type="entry name" value="UDP-Glycosyltransferase/glycogen phosphorylase"/>
    <property type="match status" value="1"/>
</dbReference>
<dbReference type="Pfam" id="PF00535">
    <property type="entry name" value="Glycos_transf_2"/>
    <property type="match status" value="1"/>
</dbReference>
<evidence type="ECO:0000313" key="4">
    <source>
        <dbReference type="Proteomes" id="UP000217784"/>
    </source>
</evidence>
<dbReference type="CDD" id="cd04186">
    <property type="entry name" value="GT_2_like_c"/>
    <property type="match status" value="1"/>
</dbReference>
<gene>
    <name evidence="3" type="ORF">ASJ80_15820</name>
</gene>
<organism evidence="3 4">
    <name type="scientific">Methanobacterium bryantii</name>
    <dbReference type="NCBI Taxonomy" id="2161"/>
    <lineage>
        <taxon>Archaea</taxon>
        <taxon>Methanobacteriati</taxon>
        <taxon>Methanobacteriota</taxon>
        <taxon>Methanomada group</taxon>
        <taxon>Methanobacteria</taxon>
        <taxon>Methanobacteriales</taxon>
        <taxon>Methanobacteriaceae</taxon>
        <taxon>Methanobacterium</taxon>
    </lineage>
</organism>
<feature type="domain" description="Glycosyltransferase 2-like" evidence="1">
    <location>
        <begin position="165"/>
        <end position="301"/>
    </location>
</feature>
<dbReference type="OrthoDB" id="46222at2157"/>
<comment type="caution">
    <text evidence="3">The sequence shown here is derived from an EMBL/GenBank/DDBJ whole genome shotgun (WGS) entry which is preliminary data.</text>
</comment>
<sequence length="1050" mass="122377">MIKIKGRSINRQLISRFPSLYILFNMNETGIKNALINLKGYNAIKKNHLLDIKFYLKNNKSVKLSGMDPILHYIYHGFREGKKPNPSFNGNYYLETYADVKESKLNPLVHYSLYGLNEGRKTIKKNRHLAVLTKDQIKKKYDEILNKNRNYVDIYQFDKHNPLVSIILLNRNGFEHLKRLFKNFERNIQYPNYEIILIDNASTDNSIIFLEKLSESLPIRIIKNSKNKSFSEASNQGAKIAKGEYLLLLNNDVEPLYGWLNQMMQTALESDDIGAVGAKLIYPDCSNSKHNKNNSFKIQHMGITFKDENGFIKPYNLGNTEPFDDECDLEVERAAVTAAALLVKKGKYWQVGGLDERFNYGYEDVDLCLKLHKNGYKNMYCAKAVLFHYEFGTQEKDKSKEVKDRRLNNRRIFCQKWNKWLYKQLFMDKLNNNLLFSERPLKVAFAVTENGENASAGDCFTAVELGESLKKFGWEISFLSRRGSENWYDIKGDIDVVISLLDVYDPRKIRCPNKSLIKIAWLRNWFDRWISNPGFADYDILFASSQTACNYIKEKNGIKPLLFPLATNMDQFNVNIPKSEEYLCDYCFTGSYWNDHREIIGMLDPESMPYKFKLYGKNWDKVDKFRKYDQGFIKYFKLPEVYASTKIVIDDANRVTKKYGSVNSRVYDAIASGALVLTNGERGARETFSGKLPVFRSKEELNDLIKYYMINDGARIAKVKELQDFVLENHTYENRANKLKEVLKQHISKTRISIKISVHDTKGAHRWGDYHFALALKKEFEKNNYDVVIHTVSQWDEMDNSDVVLVLRGLKRYKPKQHQYNIMWNISHPDLVTIEEYNEYDHVFIASDNWANELKNKLNVPVESLLQCTDPELFYFEHSEDYKHDLLFVGNSRHVFRKIVNDLLPTDKDFGLYGGLWDQFIDKKYICGRYIPNGELHKAYSSCKILLNDHWPDMAEKGFISNRLFDGFASGAFIISDEINGAEEIFGDALITYSNSGELHEMIDYYLNNDLERVKKVEKAKKIVLTHHTFAKRVERILEVILQGKLSIKY</sequence>
<dbReference type="Pfam" id="PF13524">
    <property type="entry name" value="Glyco_trans_1_2"/>
    <property type="match status" value="2"/>
</dbReference>
<evidence type="ECO:0000313" key="3">
    <source>
        <dbReference type="EMBL" id="PAV06295.1"/>
    </source>
</evidence>
<name>A0A2A2HAC0_METBR</name>
<dbReference type="Gene3D" id="3.90.550.10">
    <property type="entry name" value="Spore Coat Polysaccharide Biosynthesis Protein SpsA, Chain A"/>
    <property type="match status" value="1"/>
</dbReference>
<feature type="domain" description="Spore protein YkvP/CgeB glycosyl transferase-like" evidence="2">
    <location>
        <begin position="906"/>
        <end position="1039"/>
    </location>
</feature>
<dbReference type="AlphaFoldDB" id="A0A2A2HAC0"/>
<dbReference type="InterPro" id="IPR029044">
    <property type="entry name" value="Nucleotide-diphossugar_trans"/>
</dbReference>
<dbReference type="InterPro" id="IPR055259">
    <property type="entry name" value="YkvP/CgeB_Glyco_trans-like"/>
</dbReference>
<dbReference type="Proteomes" id="UP000217784">
    <property type="component" value="Unassembled WGS sequence"/>
</dbReference>
<dbReference type="SUPFAM" id="SSF53448">
    <property type="entry name" value="Nucleotide-diphospho-sugar transferases"/>
    <property type="match status" value="1"/>
</dbReference>
<protein>
    <submittedName>
        <fullName evidence="3">Uncharacterized protein</fullName>
    </submittedName>
</protein>
<dbReference type="EMBL" id="LMVM01000001">
    <property type="protein sequence ID" value="PAV06295.1"/>
    <property type="molecule type" value="Genomic_DNA"/>
</dbReference>
<dbReference type="InterPro" id="IPR001173">
    <property type="entry name" value="Glyco_trans_2-like"/>
</dbReference>
<proteinExistence type="predicted"/>
<dbReference type="RefSeq" id="WP_095651936.1">
    <property type="nucleotide sequence ID" value="NZ_LMVM01000001.1"/>
</dbReference>
<reference evidence="3 4" key="1">
    <citation type="journal article" date="2017" name="BMC Genomics">
        <title>Genomic analysis of methanogenic archaea reveals a shift towards energy conservation.</title>
        <authorList>
            <person name="Gilmore S.P."/>
            <person name="Henske J.K."/>
            <person name="Sexton J.A."/>
            <person name="Solomon K.V."/>
            <person name="Seppala S."/>
            <person name="Yoo J.I."/>
            <person name="Huyett L.M."/>
            <person name="Pressman A."/>
            <person name="Cogan J.Z."/>
            <person name="Kivenson V."/>
            <person name="Peng X."/>
            <person name="Tan Y."/>
            <person name="Valentine D.L."/>
            <person name="O'Malley M.A."/>
        </authorList>
    </citation>
    <scope>NUCLEOTIDE SEQUENCE [LARGE SCALE GENOMIC DNA]</scope>
    <source>
        <strain evidence="3 4">M.o.H.</strain>
    </source>
</reference>
<feature type="domain" description="Spore protein YkvP/CgeB glycosyl transferase-like" evidence="2">
    <location>
        <begin position="610"/>
        <end position="739"/>
    </location>
</feature>